<dbReference type="AlphaFoldDB" id="A0A0C3EGY3"/>
<reference evidence="2" key="2">
    <citation type="submission" date="2015-01" db="EMBL/GenBank/DDBJ databases">
        <title>Evolutionary Origins and Diversification of the Mycorrhizal Mutualists.</title>
        <authorList>
            <consortium name="DOE Joint Genome Institute"/>
            <consortium name="Mycorrhizal Genomics Consortium"/>
            <person name="Kohler A."/>
            <person name="Kuo A."/>
            <person name="Nagy L.G."/>
            <person name="Floudas D."/>
            <person name="Copeland A."/>
            <person name="Barry K.W."/>
            <person name="Cichocki N."/>
            <person name="Veneault-Fourrey C."/>
            <person name="LaButti K."/>
            <person name="Lindquist E.A."/>
            <person name="Lipzen A."/>
            <person name="Lundell T."/>
            <person name="Morin E."/>
            <person name="Murat C."/>
            <person name="Riley R."/>
            <person name="Ohm R."/>
            <person name="Sun H."/>
            <person name="Tunlid A."/>
            <person name="Henrissat B."/>
            <person name="Grigoriev I.V."/>
            <person name="Hibbett D.S."/>
            <person name="Martin F."/>
        </authorList>
    </citation>
    <scope>NUCLEOTIDE SEQUENCE [LARGE SCALE GENOMIC DNA]</scope>
    <source>
        <strain evidence="2">F 1598</strain>
    </source>
</reference>
<protein>
    <submittedName>
        <fullName evidence="1">Uncharacterized protein</fullName>
    </submittedName>
</protein>
<evidence type="ECO:0000313" key="1">
    <source>
        <dbReference type="EMBL" id="KIM71930.1"/>
    </source>
</evidence>
<sequence>MENLMNTRTIVSTTKKAQHCGRTVPHTSVTRKLIIVGALCVSQTLKQHWTDERGKFHWAIIAPGRDGLVGDVYPFQIKLDPTWQFSGRAVRLLSSGNFVGCVRLPAIYTSMETLSTRFKAASPTQDDTILPYTHTGQGWSCALWVMRELAKFEADGLVNLGLPTWSNAPTFYVRVCGRGVELQEQTGGTVVNGIRIIDL</sequence>
<name>A0A0C3EGY3_PILCF</name>
<evidence type="ECO:0000313" key="2">
    <source>
        <dbReference type="Proteomes" id="UP000054166"/>
    </source>
</evidence>
<dbReference type="EMBL" id="KN833187">
    <property type="protein sequence ID" value="KIM71930.1"/>
    <property type="molecule type" value="Genomic_DNA"/>
</dbReference>
<proteinExistence type="predicted"/>
<accession>A0A0C3EGY3</accession>
<organism evidence="1 2">
    <name type="scientific">Piloderma croceum (strain F 1598)</name>
    <dbReference type="NCBI Taxonomy" id="765440"/>
    <lineage>
        <taxon>Eukaryota</taxon>
        <taxon>Fungi</taxon>
        <taxon>Dikarya</taxon>
        <taxon>Basidiomycota</taxon>
        <taxon>Agaricomycotina</taxon>
        <taxon>Agaricomycetes</taxon>
        <taxon>Agaricomycetidae</taxon>
        <taxon>Atheliales</taxon>
        <taxon>Atheliaceae</taxon>
        <taxon>Piloderma</taxon>
    </lineage>
</organism>
<keyword evidence="2" id="KW-1185">Reference proteome</keyword>
<dbReference type="InParanoid" id="A0A0C3EGY3"/>
<dbReference type="HOGENOM" id="CLU_118701_0_0_1"/>
<reference evidence="1 2" key="1">
    <citation type="submission" date="2014-04" db="EMBL/GenBank/DDBJ databases">
        <authorList>
            <consortium name="DOE Joint Genome Institute"/>
            <person name="Kuo A."/>
            <person name="Tarkka M."/>
            <person name="Buscot F."/>
            <person name="Kohler A."/>
            <person name="Nagy L.G."/>
            <person name="Floudas D."/>
            <person name="Copeland A."/>
            <person name="Barry K.W."/>
            <person name="Cichocki N."/>
            <person name="Veneault-Fourrey C."/>
            <person name="LaButti K."/>
            <person name="Lindquist E.A."/>
            <person name="Lipzen A."/>
            <person name="Lundell T."/>
            <person name="Morin E."/>
            <person name="Murat C."/>
            <person name="Sun H."/>
            <person name="Tunlid A."/>
            <person name="Henrissat B."/>
            <person name="Grigoriev I.V."/>
            <person name="Hibbett D.S."/>
            <person name="Martin F."/>
            <person name="Nordberg H.P."/>
            <person name="Cantor M.N."/>
            <person name="Hua S.X."/>
        </authorList>
    </citation>
    <scope>NUCLEOTIDE SEQUENCE [LARGE SCALE GENOMIC DNA]</scope>
    <source>
        <strain evidence="1 2">F 1598</strain>
    </source>
</reference>
<dbReference type="Proteomes" id="UP000054166">
    <property type="component" value="Unassembled WGS sequence"/>
</dbReference>
<dbReference type="OrthoDB" id="2837160at2759"/>
<gene>
    <name evidence="1" type="ORF">PILCRDRAFT_804541</name>
</gene>